<feature type="binding site" evidence="17">
    <location>
        <position position="410"/>
    </location>
    <ligand>
        <name>acetyl-CoA</name>
        <dbReference type="ChEBI" id="CHEBI:57288"/>
    </ligand>
</feature>
<dbReference type="InterPro" id="IPR025877">
    <property type="entry name" value="MobA-like_NTP_Trfase"/>
</dbReference>
<dbReference type="CDD" id="cd02540">
    <property type="entry name" value="GT2_GlmU_N_bac"/>
    <property type="match status" value="1"/>
</dbReference>
<keyword evidence="13 17" id="KW-0961">Cell wall biogenesis/degradation</keyword>
<keyword evidence="21" id="KW-1185">Reference proteome</keyword>
<gene>
    <name evidence="17" type="primary">glmU</name>
    <name evidence="20" type="ordered locus">Celgi_0596</name>
</gene>
<dbReference type="eggNOG" id="COG1207">
    <property type="taxonomic scope" value="Bacteria"/>
</dbReference>
<dbReference type="GO" id="GO:0000902">
    <property type="term" value="P:cell morphogenesis"/>
    <property type="evidence" value="ECO:0007669"/>
    <property type="project" value="UniProtKB-UniRule"/>
</dbReference>
<comment type="cofactor">
    <cofactor evidence="17">
        <name>Mg(2+)</name>
        <dbReference type="ChEBI" id="CHEBI:18420"/>
    </cofactor>
    <text evidence="17">Binds 1 Mg(2+) ion per subunit.</text>
</comment>
<evidence type="ECO:0000256" key="6">
    <source>
        <dbReference type="ARBA" id="ARBA00022723"/>
    </source>
</evidence>
<evidence type="ECO:0000256" key="14">
    <source>
        <dbReference type="ARBA" id="ARBA00048247"/>
    </source>
</evidence>
<feature type="binding site" evidence="17">
    <location>
        <position position="407"/>
    </location>
    <ligand>
        <name>UDP-N-acetyl-alpha-D-glucosamine</name>
        <dbReference type="ChEBI" id="CHEBI:57705"/>
    </ligand>
</feature>
<comment type="similarity">
    <text evidence="2 17">In the N-terminal section; belongs to the N-acetylglucosamine-1-phosphate uridyltransferase family.</text>
</comment>
<accession>F8A6Q6</accession>
<feature type="binding site" evidence="17">
    <location>
        <position position="26"/>
    </location>
    <ligand>
        <name>UDP-N-acetyl-alpha-D-glucosamine</name>
        <dbReference type="ChEBI" id="CHEBI:57705"/>
    </ligand>
</feature>
<dbReference type="UniPathway" id="UPA00973"/>
<evidence type="ECO:0000259" key="19">
    <source>
        <dbReference type="Pfam" id="PF12804"/>
    </source>
</evidence>
<dbReference type="CDD" id="cd03353">
    <property type="entry name" value="LbH_GlmU_C"/>
    <property type="match status" value="1"/>
</dbReference>
<feature type="active site" description="Proton acceptor" evidence="17">
    <location>
        <position position="393"/>
    </location>
</feature>
<dbReference type="InterPro" id="IPR029044">
    <property type="entry name" value="Nucleotide-diphossugar_trans"/>
</dbReference>
<feature type="binding site" evidence="17">
    <location>
        <position position="169"/>
    </location>
    <ligand>
        <name>UDP-N-acetyl-alpha-D-glucosamine</name>
        <dbReference type="ChEBI" id="CHEBI:57705"/>
    </ligand>
</feature>
<comment type="pathway">
    <text evidence="17">Nucleotide-sugar biosynthesis; UDP-N-acetyl-alpha-D-glucosamine biosynthesis; N-acetyl-alpha-D-glucosamine 1-phosphate from alpha-D-glucosamine 6-phosphate (route II): step 2/2.</text>
</comment>
<dbReference type="STRING" id="593907.Celgi_0596"/>
<keyword evidence="9 17" id="KW-0133">Cell shape</keyword>
<comment type="similarity">
    <text evidence="1 17">In the C-terminal section; belongs to the transferase hexapeptide repeat family.</text>
</comment>
<dbReference type="HOGENOM" id="CLU_029499_15_2_11"/>
<dbReference type="Proteomes" id="UP000000485">
    <property type="component" value="Chromosome"/>
</dbReference>
<feature type="binding site" evidence="17">
    <location>
        <position position="381"/>
    </location>
    <ligand>
        <name>UDP-N-acetyl-alpha-D-glucosamine</name>
        <dbReference type="ChEBI" id="CHEBI:57705"/>
    </ligand>
</feature>
<evidence type="ECO:0000256" key="10">
    <source>
        <dbReference type="ARBA" id="ARBA00022984"/>
    </source>
</evidence>
<sequence>MTTPRPAAVIVLAAGEGTRMRSATPKVLHTLAGRSMLGHALASAQALEPGRVVVVVRHEREKVAEHVAQVAPGALIADQDAIPGTGRAVQVAMSALDAAAQAGAVAALDGPGAPGSASGVLLEGAIVVIAGDVPLLDAGTLGELLAAHHADGNAVTVLTTELEDATGYGRILREPGTGDVLGIVEHKDATEEQREVREINSSIYVFDAAVLRGALGRLGRDNAQGEVYLTDVLAIARGDGGHVRALRTDDPFVVEGVNDRVQLAVLRAELNRRLLEDWMREGVTVVDPATTWVDVDVELERDVTILPGTQLLGATVVREGATVGPDTTLTDVEVGARATVTRTHGSLAVIGEKASVGPYAYLRPGTVLGRKGKIGTFVETKNAQIGEGSKVPHLSYIGDATIGEHSNVGAASVTVNYDGVHKHRTTIGSHARTGADNMFVAPVTVGDGAYTGAGSVIRRDVPAGALGVSAGAQRNIEGWVARSRPGTPAAEAARAVTGPTSASGTTSGAGHQGGHELSPQARAELERAATAAKGVPVTPPPALPDQPAHLPEPDATPGRSTDTKDA</sequence>
<dbReference type="AlphaFoldDB" id="F8A6Q6"/>
<feature type="binding site" evidence="17">
    <location>
        <position position="258"/>
    </location>
    <ligand>
        <name>Mg(2+)</name>
        <dbReference type="ChEBI" id="CHEBI:18420"/>
    </ligand>
</feature>
<evidence type="ECO:0000256" key="17">
    <source>
        <dbReference type="HAMAP-Rule" id="MF_01631"/>
    </source>
</evidence>
<feature type="binding site" evidence="17">
    <location>
        <position position="363"/>
    </location>
    <ligand>
        <name>UDP-N-acetyl-alpha-D-glucosamine</name>
        <dbReference type="ChEBI" id="CHEBI:57705"/>
    </ligand>
</feature>
<dbReference type="InterPro" id="IPR005882">
    <property type="entry name" value="Bifunctional_GlmU"/>
</dbReference>
<dbReference type="EC" id="2.7.7.23" evidence="17"/>
<evidence type="ECO:0000313" key="21">
    <source>
        <dbReference type="Proteomes" id="UP000000485"/>
    </source>
</evidence>
<name>F8A6Q6_CELGA</name>
<feature type="binding site" evidence="17">
    <location>
        <position position="79"/>
    </location>
    <ligand>
        <name>UDP-N-acetyl-alpha-D-glucosamine</name>
        <dbReference type="ChEBI" id="CHEBI:57705"/>
    </ligand>
</feature>
<feature type="region of interest" description="N-acetyltransferase" evidence="17">
    <location>
        <begin position="282"/>
        <end position="566"/>
    </location>
</feature>
<proteinExistence type="inferred from homology"/>
<keyword evidence="6 17" id="KW-0479">Metal-binding</keyword>
<dbReference type="NCBIfam" id="NF010932">
    <property type="entry name" value="PRK14352.1"/>
    <property type="match status" value="1"/>
</dbReference>
<keyword evidence="10 17" id="KW-0573">Peptidoglycan synthesis</keyword>
<evidence type="ECO:0000256" key="9">
    <source>
        <dbReference type="ARBA" id="ARBA00022960"/>
    </source>
</evidence>
<comment type="subcellular location">
    <subcellularLocation>
        <location evidence="17">Cytoplasm</location>
    </subcellularLocation>
</comment>
<dbReference type="GO" id="GO:0008360">
    <property type="term" value="P:regulation of cell shape"/>
    <property type="evidence" value="ECO:0007669"/>
    <property type="project" value="UniProtKB-KW"/>
</dbReference>
<evidence type="ECO:0000256" key="7">
    <source>
        <dbReference type="ARBA" id="ARBA00022737"/>
    </source>
</evidence>
<protein>
    <recommendedName>
        <fullName evidence="17">Bifunctional protein GlmU</fullName>
    </recommendedName>
    <domain>
        <recommendedName>
            <fullName evidence="17">UDP-N-acetylglucosamine pyrophosphorylase</fullName>
            <ecNumber evidence="17">2.7.7.23</ecNumber>
        </recommendedName>
        <alternativeName>
            <fullName evidence="17">N-acetylglucosamine-1-phosphate uridyltransferase</fullName>
        </alternativeName>
    </domain>
    <domain>
        <recommendedName>
            <fullName evidence="17">Glucosamine-1-phosphate N-acetyltransferase</fullName>
            <ecNumber evidence="17">2.3.1.157</ecNumber>
        </recommendedName>
    </domain>
</protein>
<dbReference type="GO" id="GO:0009245">
    <property type="term" value="P:lipid A biosynthetic process"/>
    <property type="evidence" value="ECO:0007669"/>
    <property type="project" value="UniProtKB-UniRule"/>
</dbReference>
<dbReference type="InterPro" id="IPR050065">
    <property type="entry name" value="GlmU-like"/>
</dbReference>
<dbReference type="RefSeq" id="WP_013882639.1">
    <property type="nucleotide sequence ID" value="NC_015671.1"/>
</dbReference>
<dbReference type="GO" id="GO:0019134">
    <property type="term" value="F:glucosamine-1-phosphate N-acetyltransferase activity"/>
    <property type="evidence" value="ECO:0007669"/>
    <property type="project" value="UniProtKB-UniRule"/>
</dbReference>
<evidence type="ECO:0000256" key="8">
    <source>
        <dbReference type="ARBA" id="ARBA00022842"/>
    </source>
</evidence>
<evidence type="ECO:0000256" key="2">
    <source>
        <dbReference type="ARBA" id="ARBA00007947"/>
    </source>
</evidence>
<keyword evidence="5 17" id="KW-0548">Nucleotidyltransferase</keyword>
<evidence type="ECO:0000256" key="5">
    <source>
        <dbReference type="ARBA" id="ARBA00022695"/>
    </source>
</evidence>
<dbReference type="EC" id="2.3.1.157" evidence="17"/>
<evidence type="ECO:0000256" key="11">
    <source>
        <dbReference type="ARBA" id="ARBA00023268"/>
    </source>
</evidence>
<feature type="binding site" evidence="17">
    <location>
        <begin position="416"/>
        <end position="417"/>
    </location>
    <ligand>
        <name>acetyl-CoA</name>
        <dbReference type="ChEBI" id="CHEBI:57288"/>
    </ligand>
</feature>
<dbReference type="GO" id="GO:0016020">
    <property type="term" value="C:membrane"/>
    <property type="evidence" value="ECO:0007669"/>
    <property type="project" value="GOC"/>
</dbReference>
<dbReference type="Pfam" id="PF12804">
    <property type="entry name" value="NTP_transf_3"/>
    <property type="match status" value="1"/>
</dbReference>
<dbReference type="SUPFAM" id="SSF53448">
    <property type="entry name" value="Nucleotide-diphospho-sugar transferases"/>
    <property type="match status" value="1"/>
</dbReference>
<feature type="binding site" evidence="17">
    <location>
        <begin position="84"/>
        <end position="85"/>
    </location>
    <ligand>
        <name>UDP-N-acetyl-alpha-D-glucosamine</name>
        <dbReference type="ChEBI" id="CHEBI:57705"/>
    </ligand>
</feature>
<dbReference type="HAMAP" id="MF_01631">
    <property type="entry name" value="GlmU"/>
    <property type="match status" value="1"/>
</dbReference>
<comment type="catalytic activity">
    <reaction evidence="15 17">
        <text>N-acetyl-alpha-D-glucosamine 1-phosphate + UTP + H(+) = UDP-N-acetyl-alpha-D-glucosamine + diphosphate</text>
        <dbReference type="Rhea" id="RHEA:13509"/>
        <dbReference type="ChEBI" id="CHEBI:15378"/>
        <dbReference type="ChEBI" id="CHEBI:33019"/>
        <dbReference type="ChEBI" id="CHEBI:46398"/>
        <dbReference type="ChEBI" id="CHEBI:57705"/>
        <dbReference type="ChEBI" id="CHEBI:57776"/>
        <dbReference type="EC" id="2.7.7.23"/>
    </reaction>
</comment>
<keyword evidence="4 17" id="KW-0808">Transferase</keyword>
<feature type="region of interest" description="Disordered" evidence="18">
    <location>
        <begin position="480"/>
        <end position="566"/>
    </location>
</feature>
<feature type="region of interest" description="Linker" evidence="17">
    <location>
        <begin position="261"/>
        <end position="281"/>
    </location>
</feature>
<feature type="binding site" evidence="17">
    <location>
        <position position="453"/>
    </location>
    <ligand>
        <name>acetyl-CoA</name>
        <dbReference type="ChEBI" id="CHEBI:57288"/>
    </ligand>
</feature>
<evidence type="ECO:0000256" key="1">
    <source>
        <dbReference type="ARBA" id="ARBA00007707"/>
    </source>
</evidence>
<keyword evidence="12 17" id="KW-0012">Acyltransferase</keyword>
<keyword evidence="8 17" id="KW-0460">Magnesium</keyword>
<dbReference type="NCBIfam" id="TIGR01173">
    <property type="entry name" value="glmU"/>
    <property type="match status" value="1"/>
</dbReference>
<feature type="binding site" evidence="17">
    <location>
        <position position="200"/>
    </location>
    <ligand>
        <name>UDP-N-acetyl-alpha-D-glucosamine</name>
        <dbReference type="ChEBI" id="CHEBI:57705"/>
    </ligand>
</feature>
<keyword evidence="7 17" id="KW-0677">Repeat</keyword>
<dbReference type="GO" id="GO:0006048">
    <property type="term" value="P:UDP-N-acetylglucosamine biosynthetic process"/>
    <property type="evidence" value="ECO:0007669"/>
    <property type="project" value="UniProtKB-UniPathway"/>
</dbReference>
<evidence type="ECO:0000256" key="13">
    <source>
        <dbReference type="ARBA" id="ARBA00023316"/>
    </source>
</evidence>
<evidence type="ECO:0000256" key="12">
    <source>
        <dbReference type="ARBA" id="ARBA00023315"/>
    </source>
</evidence>
<organism evidence="20 21">
    <name type="scientific">Cellulomonas gilvus (strain ATCC 13127 / NRRL B-14078)</name>
    <name type="common">Cellvibrio gilvus</name>
    <dbReference type="NCBI Taxonomy" id="593907"/>
    <lineage>
        <taxon>Bacteria</taxon>
        <taxon>Bacillati</taxon>
        <taxon>Actinomycetota</taxon>
        <taxon>Actinomycetes</taxon>
        <taxon>Micrococcales</taxon>
        <taxon>Cellulomonadaceae</taxon>
        <taxon>Cellulomonas</taxon>
    </lineage>
</organism>
<feature type="binding site" evidence="17">
    <location>
        <position position="396"/>
    </location>
    <ligand>
        <name>UDP-N-acetyl-alpha-D-glucosamine</name>
        <dbReference type="ChEBI" id="CHEBI:57705"/>
    </ligand>
</feature>
<dbReference type="EMBL" id="CP002665">
    <property type="protein sequence ID" value="AEI11116.1"/>
    <property type="molecule type" value="Genomic_DNA"/>
</dbReference>
<comment type="catalytic activity">
    <reaction evidence="14 17">
        <text>alpha-D-glucosamine 1-phosphate + acetyl-CoA = N-acetyl-alpha-D-glucosamine 1-phosphate + CoA + H(+)</text>
        <dbReference type="Rhea" id="RHEA:13725"/>
        <dbReference type="ChEBI" id="CHEBI:15378"/>
        <dbReference type="ChEBI" id="CHEBI:57287"/>
        <dbReference type="ChEBI" id="CHEBI:57288"/>
        <dbReference type="ChEBI" id="CHEBI:57776"/>
        <dbReference type="ChEBI" id="CHEBI:58516"/>
        <dbReference type="EC" id="2.3.1.157"/>
    </reaction>
</comment>
<dbReference type="GO" id="GO:0000287">
    <property type="term" value="F:magnesium ion binding"/>
    <property type="evidence" value="ECO:0007669"/>
    <property type="project" value="UniProtKB-UniRule"/>
</dbReference>
<dbReference type="GO" id="GO:0009252">
    <property type="term" value="P:peptidoglycan biosynthetic process"/>
    <property type="evidence" value="ECO:0007669"/>
    <property type="project" value="UniProtKB-UniRule"/>
</dbReference>
<dbReference type="GO" id="GO:0003977">
    <property type="term" value="F:UDP-N-acetylglucosamine diphosphorylase activity"/>
    <property type="evidence" value="ECO:0007669"/>
    <property type="project" value="UniProtKB-UniRule"/>
</dbReference>
<evidence type="ECO:0000256" key="4">
    <source>
        <dbReference type="ARBA" id="ARBA00022679"/>
    </source>
</evidence>
<evidence type="ECO:0000313" key="20">
    <source>
        <dbReference type="EMBL" id="AEI11116.1"/>
    </source>
</evidence>
<feature type="domain" description="MobA-like NTP transferase" evidence="19">
    <location>
        <begin position="9"/>
        <end position="161"/>
    </location>
</feature>
<comment type="subunit">
    <text evidence="17">Homotrimer.</text>
</comment>
<dbReference type="KEGG" id="cga:Celgi_0596"/>
<dbReference type="Gene3D" id="2.160.10.10">
    <property type="entry name" value="Hexapeptide repeat proteins"/>
    <property type="match status" value="1"/>
</dbReference>
<feature type="region of interest" description="Pyrophosphorylase" evidence="17">
    <location>
        <begin position="1"/>
        <end position="260"/>
    </location>
</feature>
<dbReference type="InterPro" id="IPR038009">
    <property type="entry name" value="GlmU_C_LbH"/>
</dbReference>
<feature type="compositionally biased region" description="Low complexity" evidence="18">
    <location>
        <begin position="495"/>
        <end position="509"/>
    </location>
</feature>
<keyword evidence="11 17" id="KW-0511">Multifunctional enzyme</keyword>
<keyword evidence="3 17" id="KW-0963">Cytoplasm</keyword>
<evidence type="ECO:0000256" key="16">
    <source>
        <dbReference type="ARBA" id="ARBA00049628"/>
    </source>
</evidence>
<dbReference type="InterPro" id="IPR011004">
    <property type="entry name" value="Trimer_LpxA-like_sf"/>
</dbReference>
<dbReference type="GO" id="GO:0005737">
    <property type="term" value="C:cytoplasm"/>
    <property type="evidence" value="ECO:0007669"/>
    <property type="project" value="UniProtKB-SubCell"/>
</dbReference>
<dbReference type="GO" id="GO:0071555">
    <property type="term" value="P:cell wall organization"/>
    <property type="evidence" value="ECO:0007669"/>
    <property type="project" value="UniProtKB-KW"/>
</dbReference>
<comment type="pathway">
    <text evidence="17">Nucleotide-sugar biosynthesis; UDP-N-acetyl-alpha-D-glucosamine biosynthesis; UDP-N-acetyl-alpha-D-glucosamine from N-acetyl-alpha-D-glucosamine 1-phosphate: step 1/1.</text>
</comment>
<feature type="binding site" evidence="17">
    <location>
        <begin position="12"/>
        <end position="15"/>
    </location>
    <ligand>
        <name>UDP-N-acetyl-alpha-D-glucosamine</name>
        <dbReference type="ChEBI" id="CHEBI:57705"/>
    </ligand>
</feature>
<dbReference type="PANTHER" id="PTHR43584:SF3">
    <property type="entry name" value="BIFUNCTIONAL PROTEIN GLMU"/>
    <property type="match status" value="1"/>
</dbReference>
<dbReference type="OrthoDB" id="9775031at2"/>
<evidence type="ECO:0000256" key="3">
    <source>
        <dbReference type="ARBA" id="ARBA00022490"/>
    </source>
</evidence>
<dbReference type="PANTHER" id="PTHR43584">
    <property type="entry name" value="NUCLEOTIDYL TRANSFERASE"/>
    <property type="match status" value="1"/>
</dbReference>
<evidence type="ECO:0000256" key="15">
    <source>
        <dbReference type="ARBA" id="ARBA00048493"/>
    </source>
</evidence>
<dbReference type="SUPFAM" id="SSF51161">
    <property type="entry name" value="Trimeric LpxA-like enzymes"/>
    <property type="match status" value="1"/>
</dbReference>
<comment type="pathway">
    <text evidence="17">Bacterial outer membrane biogenesis; LPS lipid A biosynthesis.</text>
</comment>
<dbReference type="Gene3D" id="3.90.550.10">
    <property type="entry name" value="Spore Coat Polysaccharide Biosynthesis Protein SpsA, Chain A"/>
    <property type="match status" value="1"/>
</dbReference>
<dbReference type="UniPathway" id="UPA00113">
    <property type="reaction ID" value="UER00532"/>
</dbReference>
<feature type="binding site" evidence="17">
    <location>
        <position position="132"/>
    </location>
    <ligand>
        <name>Mg(2+)</name>
        <dbReference type="ChEBI" id="CHEBI:18420"/>
    </ligand>
</feature>
<feature type="binding site" evidence="17">
    <location>
        <position position="258"/>
    </location>
    <ligand>
        <name>UDP-N-acetyl-alpha-D-glucosamine</name>
        <dbReference type="ChEBI" id="CHEBI:57705"/>
    </ligand>
</feature>
<comment type="function">
    <text evidence="16 17">Catalyzes the last two sequential reactions in the de novo biosynthetic pathway for UDP-N-acetylglucosamine (UDP-GlcNAc). The C-terminal domain catalyzes the transfer of acetyl group from acetyl coenzyme A to glucosamine-1-phosphate (GlcN-1-P) to produce N-acetylglucosamine-1-phosphate (GlcNAc-1-P), which is converted into UDP-GlcNAc by the transfer of uridine 5-monophosphate (from uridine 5-triphosphate), a reaction catalyzed by the N-terminal domain.</text>
</comment>
<comment type="caution">
    <text evidence="17">Lacks conserved residue(s) required for the propagation of feature annotation.</text>
</comment>
<feature type="binding site" evidence="17">
    <location>
        <position position="185"/>
    </location>
    <ligand>
        <name>UDP-N-acetyl-alpha-D-glucosamine</name>
        <dbReference type="ChEBI" id="CHEBI:57705"/>
    </ligand>
</feature>
<reference evidence="21" key="1">
    <citation type="submission" date="2011-04" db="EMBL/GenBank/DDBJ databases">
        <title>Complete sequence of Cellvibrio gilvus ATCC 13127.</title>
        <authorList>
            <person name="Lucas S."/>
            <person name="Han J."/>
            <person name="Lapidus A."/>
            <person name="Cheng J.-F."/>
            <person name="Goodwin L."/>
            <person name="Pitluck S."/>
            <person name="Peters L."/>
            <person name="Munk A."/>
            <person name="Detter J.C."/>
            <person name="Han C."/>
            <person name="Tapia R."/>
            <person name="Land M."/>
            <person name="Hauser L."/>
            <person name="Kyrpides N."/>
            <person name="Ivanova N."/>
            <person name="Ovchinnikova G."/>
            <person name="Pagani I."/>
            <person name="Mead D."/>
            <person name="Brumm P."/>
            <person name="Woyke T."/>
        </authorList>
    </citation>
    <scope>NUCLEOTIDE SEQUENCE [LARGE SCALE GENOMIC DNA]</scope>
    <source>
        <strain evidence="21">ATCC 13127 / NRRL B-14078</strain>
    </source>
</reference>
<evidence type="ECO:0000256" key="18">
    <source>
        <dbReference type="SAM" id="MobiDB-lite"/>
    </source>
</evidence>